<name>A0A6J1BZN6_MOMCH</name>
<dbReference type="InterPro" id="IPR027417">
    <property type="entry name" value="P-loop_NTPase"/>
</dbReference>
<sequence>MPFLSDTASAIKSRFGFQDHTLNSANPPRGSPDFLKSASKESVAPPSAIRSISQFNDEDAVGDVAGSSSQSFELREDPAFWKDHNVQVIIRIRPLSSSEVSLQGYGKCIRQESCHTVTWTGHPESRFTFDLVADEHVSQENLFKVAGLPMVDNCVGGYNSCMFAYGQTGSGKTHTMLGDIEGGSRRHSVNCGMTPRVFEYLFTRIQKEKEARKDERLKYTCRCSFLEIYNEQILDLLDPSSTNLQIREDNKKGVYVENLKEIEVTSARDILQQLIQGAANRKVASTNMNRASSRSHSVFTCIIESKWESQGVTHHRFARLNLVDLAGSERQKSSGAEGERLKEATNINKSLSTLGLVIMNLVNISNGKSLHVPYRDSKLTFLLQDSLGGNAKTIIIANISPSSCCSLETLSTLKFAQRAKFIKNNAIVNEDASGDVIAMRLQIQQLKKEVSRLRGLACGGGDNQDNDSFAASFPGSPGTMKWEGLHGAMSPLTTGKRMSQRRDYEVALVGAFRREKDKDMALQALADENQAAMQLAKQREDEIQGLKMRLRFREAGIKRLEAVTSGKISAETHLLKEKEEHLKEIEVLRNQVDRNQEVTRFAMENLRLKEEIRRLKSFYEEGEREMVHEQIMVLENKLLEALDWKLMHESDPSIIQKGNSGVIADVDDDNFLITNQERGSPWKSSINEENEFLRMQAIHNQDELDTLRKKLELCVEEKETLERRVDELVAKLESKGHTGPVDEANQVALPLATTDMSIINFSDQMELKTMVDAIDAASQREASAHETAVKLSKENDELRMKLRILIEDNNKLIELYEMAASESKYGSVNKDETAQNDAKAVETSNEKEDHEKEVEKLQQQLVEMHEENDKLMSLYEGAMQEKDELKRMLSSVERTKVDTRGESDCIEKFVEVDDGMNKGNVEPLNPNEAQNLVCQSIPPDMEIQMHVGTQMEIESPALIEEMLPVPEDLSLVRKMLERADEQLSDSARTVTVLSSLEKMIFEADKLSRQVDVVEDEVQTKQKEVESFKLILSEKQESRDLAKSKFCALRYSLTNFSSSILYFEQREARARARAHASKSNLDQRKNELAFLQARREEIETRRVKIQQSEVELRNNLASLKSKLDEESEKQENDKVLFAIDNVEKTDCQPKNWQFSGRATDLLKSAEEKTKLQNEIKLAKEKLGVIRKELEDLTRKARKVDSDIEAVQLEVQKASWSIDEMEVALHGVINEKETLLEIRDTGITEFENIILEYQECLFEAGLKEAEIKLLEEELQIEHRRMEELVTARSVAIQKTSQLLEDTRHNSIFLSEKMEEELRSIHSTVMEAKLLLGEGNLHHS</sequence>
<comment type="similarity">
    <text evidence="6">Belongs to the TRAFAC class myosin-kinesin ATPase superfamily. Kinesin family. KIN-12 subfamily.</text>
</comment>
<evidence type="ECO:0000256" key="1">
    <source>
        <dbReference type="ARBA" id="ARBA00022701"/>
    </source>
</evidence>
<dbReference type="OrthoDB" id="3176171at2759"/>
<evidence type="ECO:0000256" key="6">
    <source>
        <dbReference type="ARBA" id="ARBA00034488"/>
    </source>
</evidence>
<feature type="coiled-coil region" evidence="8">
    <location>
        <begin position="996"/>
        <end position="1023"/>
    </location>
</feature>
<feature type="domain" description="Kinesin motor" evidence="10">
    <location>
        <begin position="85"/>
        <end position="422"/>
    </location>
</feature>
<keyword evidence="11" id="KW-1185">Reference proteome</keyword>
<proteinExistence type="inferred from homology"/>
<evidence type="ECO:0000256" key="9">
    <source>
        <dbReference type="SAM" id="MobiDB-lite"/>
    </source>
</evidence>
<dbReference type="PROSITE" id="PS00411">
    <property type="entry name" value="KINESIN_MOTOR_1"/>
    <property type="match status" value="1"/>
</dbReference>
<evidence type="ECO:0000256" key="5">
    <source>
        <dbReference type="ARBA" id="ARBA00023175"/>
    </source>
</evidence>
<dbReference type="InterPro" id="IPR036961">
    <property type="entry name" value="Kinesin_motor_dom_sf"/>
</dbReference>
<dbReference type="PANTHER" id="PTHR37739:SF14">
    <property type="entry name" value="KINESIN-LIKE PROTEIN KIN-12E"/>
    <property type="match status" value="1"/>
</dbReference>
<dbReference type="GO" id="GO:0005874">
    <property type="term" value="C:microtubule"/>
    <property type="evidence" value="ECO:0007669"/>
    <property type="project" value="UniProtKB-KW"/>
</dbReference>
<feature type="coiled-coil region" evidence="8">
    <location>
        <begin position="571"/>
        <end position="625"/>
    </location>
</feature>
<reference evidence="12" key="1">
    <citation type="submission" date="2025-08" db="UniProtKB">
        <authorList>
            <consortium name="RefSeq"/>
        </authorList>
    </citation>
    <scope>IDENTIFICATION</scope>
    <source>
        <strain evidence="12">OHB3-1</strain>
    </source>
</reference>
<dbReference type="FunFam" id="3.40.850.10:FF:000033">
    <property type="entry name" value="Kinesin-like protein KIN-12E"/>
    <property type="match status" value="1"/>
</dbReference>
<dbReference type="InterPro" id="IPR019821">
    <property type="entry name" value="Kinesin_motor_CS"/>
</dbReference>
<dbReference type="InterPro" id="IPR001752">
    <property type="entry name" value="Kinesin_motor_dom"/>
</dbReference>
<feature type="coiled-coil region" evidence="8">
    <location>
        <begin position="1080"/>
        <end position="1132"/>
    </location>
</feature>
<organism evidence="11 12">
    <name type="scientific">Momordica charantia</name>
    <name type="common">Bitter gourd</name>
    <name type="synonym">Balsam pear</name>
    <dbReference type="NCBI Taxonomy" id="3673"/>
    <lineage>
        <taxon>Eukaryota</taxon>
        <taxon>Viridiplantae</taxon>
        <taxon>Streptophyta</taxon>
        <taxon>Embryophyta</taxon>
        <taxon>Tracheophyta</taxon>
        <taxon>Spermatophyta</taxon>
        <taxon>Magnoliopsida</taxon>
        <taxon>eudicotyledons</taxon>
        <taxon>Gunneridae</taxon>
        <taxon>Pentapetalae</taxon>
        <taxon>rosids</taxon>
        <taxon>fabids</taxon>
        <taxon>Cucurbitales</taxon>
        <taxon>Cucurbitaceae</taxon>
        <taxon>Momordiceae</taxon>
        <taxon>Momordica</taxon>
    </lineage>
</organism>
<feature type="binding site" evidence="7">
    <location>
        <begin position="166"/>
        <end position="173"/>
    </location>
    <ligand>
        <name>ATP</name>
        <dbReference type="ChEBI" id="CHEBI:30616"/>
    </ligand>
</feature>
<feature type="coiled-coil region" evidence="8">
    <location>
        <begin position="704"/>
        <end position="731"/>
    </location>
</feature>
<dbReference type="Proteomes" id="UP000504603">
    <property type="component" value="Unplaced"/>
</dbReference>
<keyword evidence="4 8" id="KW-0175">Coiled coil</keyword>
<dbReference type="SUPFAM" id="SSF52540">
    <property type="entry name" value="P-loop containing nucleoside triphosphate hydrolases"/>
    <property type="match status" value="1"/>
</dbReference>
<dbReference type="GeneID" id="111007051"/>
<evidence type="ECO:0000256" key="3">
    <source>
        <dbReference type="ARBA" id="ARBA00022840"/>
    </source>
</evidence>
<dbReference type="Gene3D" id="3.40.850.10">
    <property type="entry name" value="Kinesin motor domain"/>
    <property type="match status" value="1"/>
</dbReference>
<dbReference type="GO" id="GO:0008017">
    <property type="term" value="F:microtubule binding"/>
    <property type="evidence" value="ECO:0007669"/>
    <property type="project" value="InterPro"/>
</dbReference>
<keyword evidence="1" id="KW-0493">Microtubule</keyword>
<protein>
    <submittedName>
        <fullName evidence="12">Kinesin-like protein KIN-12E</fullName>
    </submittedName>
</protein>
<dbReference type="InterPro" id="IPR044986">
    <property type="entry name" value="KIF15/KIN-12"/>
</dbReference>
<evidence type="ECO:0000313" key="12">
    <source>
        <dbReference type="RefSeq" id="XP_022134915.1"/>
    </source>
</evidence>
<keyword evidence="5 7" id="KW-0505">Motor protein</keyword>
<accession>A0A6J1BZN6</accession>
<gene>
    <name evidence="12" type="primary">LOC111007051</name>
</gene>
<evidence type="ECO:0000313" key="11">
    <source>
        <dbReference type="Proteomes" id="UP000504603"/>
    </source>
</evidence>
<feature type="coiled-coil region" evidence="8">
    <location>
        <begin position="788"/>
        <end position="815"/>
    </location>
</feature>
<feature type="region of interest" description="Disordered" evidence="9">
    <location>
        <begin position="19"/>
        <end position="42"/>
    </location>
</feature>
<dbReference type="RefSeq" id="XP_022134915.1">
    <property type="nucleotide sequence ID" value="XM_022279223.1"/>
</dbReference>
<dbReference type="PANTHER" id="PTHR37739">
    <property type="entry name" value="KINESIN-LIKE PROTEIN KIN-12D"/>
    <property type="match status" value="1"/>
</dbReference>
<dbReference type="KEGG" id="mcha:111007051"/>
<evidence type="ECO:0000256" key="2">
    <source>
        <dbReference type="ARBA" id="ARBA00022741"/>
    </source>
</evidence>
<evidence type="ECO:0000256" key="4">
    <source>
        <dbReference type="ARBA" id="ARBA00023054"/>
    </source>
</evidence>
<feature type="coiled-coil region" evidence="8">
    <location>
        <begin position="1160"/>
        <end position="1208"/>
    </location>
</feature>
<feature type="region of interest" description="Disordered" evidence="9">
    <location>
        <begin position="827"/>
        <end position="851"/>
    </location>
</feature>
<dbReference type="Pfam" id="PF00225">
    <property type="entry name" value="Kinesin"/>
    <property type="match status" value="1"/>
</dbReference>
<dbReference type="PRINTS" id="PR00380">
    <property type="entry name" value="KINESINHEAVY"/>
</dbReference>
<dbReference type="GO" id="GO:0005524">
    <property type="term" value="F:ATP binding"/>
    <property type="evidence" value="ECO:0007669"/>
    <property type="project" value="UniProtKB-UniRule"/>
</dbReference>
<keyword evidence="2 7" id="KW-0547">Nucleotide-binding</keyword>
<evidence type="ECO:0000256" key="8">
    <source>
        <dbReference type="SAM" id="Coils"/>
    </source>
</evidence>
<evidence type="ECO:0000259" key="10">
    <source>
        <dbReference type="PROSITE" id="PS50067"/>
    </source>
</evidence>
<dbReference type="SMART" id="SM00129">
    <property type="entry name" value="KISc"/>
    <property type="match status" value="1"/>
</dbReference>
<dbReference type="PROSITE" id="PS50067">
    <property type="entry name" value="KINESIN_MOTOR_2"/>
    <property type="match status" value="1"/>
</dbReference>
<dbReference type="GO" id="GO:0007018">
    <property type="term" value="P:microtubule-based movement"/>
    <property type="evidence" value="ECO:0007669"/>
    <property type="project" value="InterPro"/>
</dbReference>
<keyword evidence="3 7" id="KW-0067">ATP-binding</keyword>
<evidence type="ECO:0000256" key="7">
    <source>
        <dbReference type="PROSITE-ProRule" id="PRU00283"/>
    </source>
</evidence>
<dbReference type="GO" id="GO:0003777">
    <property type="term" value="F:microtubule motor activity"/>
    <property type="evidence" value="ECO:0007669"/>
    <property type="project" value="InterPro"/>
</dbReference>